<dbReference type="RefSeq" id="WP_070245734.1">
    <property type="nucleotide sequence ID" value="NZ_LROM01000002.1"/>
</dbReference>
<feature type="domain" description="Response regulatory" evidence="3">
    <location>
        <begin position="10"/>
        <end position="124"/>
    </location>
</feature>
<keyword evidence="1 2" id="KW-0597">Phosphoprotein</keyword>
<name>A0A1E7X862_9BURK</name>
<dbReference type="SMART" id="SM00448">
    <property type="entry name" value="REC"/>
    <property type="match status" value="1"/>
</dbReference>
<keyword evidence="5" id="KW-1185">Reference proteome</keyword>
<dbReference type="PATRIC" id="fig|762836.4.peg.58"/>
<evidence type="ECO:0000313" key="5">
    <source>
        <dbReference type="Proteomes" id="UP000175989"/>
    </source>
</evidence>
<organism evidence="4 5">
    <name type="scientific">Duganella phyllosphaerae</name>
    <dbReference type="NCBI Taxonomy" id="762836"/>
    <lineage>
        <taxon>Bacteria</taxon>
        <taxon>Pseudomonadati</taxon>
        <taxon>Pseudomonadota</taxon>
        <taxon>Betaproteobacteria</taxon>
        <taxon>Burkholderiales</taxon>
        <taxon>Oxalobacteraceae</taxon>
        <taxon>Telluria group</taxon>
        <taxon>Duganella</taxon>
    </lineage>
</organism>
<dbReference type="EMBL" id="LROM01000002">
    <property type="protein sequence ID" value="OFA09280.1"/>
    <property type="molecule type" value="Genomic_DNA"/>
</dbReference>
<dbReference type="InterPro" id="IPR011006">
    <property type="entry name" value="CheY-like_superfamily"/>
</dbReference>
<proteinExistence type="predicted"/>
<dbReference type="PANTHER" id="PTHR44591">
    <property type="entry name" value="STRESS RESPONSE REGULATOR PROTEIN 1"/>
    <property type="match status" value="1"/>
</dbReference>
<dbReference type="Gene3D" id="3.40.50.2300">
    <property type="match status" value="1"/>
</dbReference>
<dbReference type="Proteomes" id="UP000175989">
    <property type="component" value="Unassembled WGS sequence"/>
</dbReference>
<feature type="modified residue" description="4-aspartylphosphate" evidence="2">
    <location>
        <position position="59"/>
    </location>
</feature>
<evidence type="ECO:0000256" key="1">
    <source>
        <dbReference type="ARBA" id="ARBA00022553"/>
    </source>
</evidence>
<dbReference type="GO" id="GO:0000160">
    <property type="term" value="P:phosphorelay signal transduction system"/>
    <property type="evidence" value="ECO:0007669"/>
    <property type="project" value="InterPro"/>
</dbReference>
<dbReference type="InterPro" id="IPR001789">
    <property type="entry name" value="Sig_transdc_resp-reg_receiver"/>
</dbReference>
<evidence type="ECO:0000259" key="3">
    <source>
        <dbReference type="PROSITE" id="PS50110"/>
    </source>
</evidence>
<comment type="caution">
    <text evidence="4">The sequence shown here is derived from an EMBL/GenBank/DDBJ whole genome shotgun (WGS) entry which is preliminary data.</text>
</comment>
<evidence type="ECO:0000313" key="4">
    <source>
        <dbReference type="EMBL" id="OFA09280.1"/>
    </source>
</evidence>
<accession>A0A1E7X862</accession>
<protein>
    <submittedName>
        <fullName evidence="4">Response regulator protein TodT</fullName>
    </submittedName>
</protein>
<dbReference type="PANTHER" id="PTHR44591:SF25">
    <property type="entry name" value="CHEMOTAXIS TWO-COMPONENT RESPONSE REGULATOR"/>
    <property type="match status" value="1"/>
</dbReference>
<dbReference type="SUPFAM" id="SSF52172">
    <property type="entry name" value="CheY-like"/>
    <property type="match status" value="1"/>
</dbReference>
<sequence length="133" mass="14413">MFQPDPDFSNIAIVDDDESVRVALRSLLRSYGYSAHAYDSAGALLANEELGAYHCVITDLQMPGMSGIELLEHLRREGNALPLILMTAFPEVTLRKRALSGGASCFLSKPFEANALLRCLRQASGAEPSSALE</sequence>
<dbReference type="Pfam" id="PF00072">
    <property type="entry name" value="Response_reg"/>
    <property type="match status" value="1"/>
</dbReference>
<dbReference type="AlphaFoldDB" id="A0A1E7X862"/>
<dbReference type="PROSITE" id="PS50110">
    <property type="entry name" value="RESPONSE_REGULATORY"/>
    <property type="match status" value="1"/>
</dbReference>
<reference evidence="5" key="1">
    <citation type="journal article" date="2016" name="Front. Microbiol.">
        <title>Molecular Keys to the Janthinobacterium and Duganella spp. Interaction with the Plant Pathogen Fusarium graminearum.</title>
        <authorList>
            <person name="Haack F.S."/>
            <person name="Poehlein A."/>
            <person name="Kroger C."/>
            <person name="Voigt C.A."/>
            <person name="Piepenbring M."/>
            <person name="Bode H.B."/>
            <person name="Daniel R."/>
            <person name="Schafer W."/>
            <person name="Streit W.R."/>
        </authorList>
    </citation>
    <scope>NUCLEOTIDE SEQUENCE [LARGE SCALE GENOMIC DNA]</scope>
    <source>
        <strain evidence="5">T54</strain>
    </source>
</reference>
<evidence type="ECO:0000256" key="2">
    <source>
        <dbReference type="PROSITE-ProRule" id="PRU00169"/>
    </source>
</evidence>
<dbReference type="OrthoDB" id="8964771at2"/>
<dbReference type="InterPro" id="IPR050595">
    <property type="entry name" value="Bact_response_regulator"/>
</dbReference>
<gene>
    <name evidence="4" type="primary">todT</name>
    <name evidence="4" type="ORF">DUPY_00580</name>
</gene>